<feature type="signal peptide" evidence="1">
    <location>
        <begin position="1"/>
        <end position="19"/>
    </location>
</feature>
<dbReference type="InterPro" id="IPR021958">
    <property type="entry name" value="DUF3575"/>
</dbReference>
<feature type="chain" id="PRO_5013358027" evidence="1">
    <location>
        <begin position="20"/>
        <end position="210"/>
    </location>
</feature>
<dbReference type="Proteomes" id="UP000183788">
    <property type="component" value="Unassembled WGS sequence"/>
</dbReference>
<accession>A0A1K1QSH5</accession>
<protein>
    <submittedName>
        <fullName evidence="3">DUF3575 domain-containing protein</fullName>
    </submittedName>
</protein>
<dbReference type="AlphaFoldDB" id="A0A1K1QSH5"/>
<proteinExistence type="predicted"/>
<dbReference type="OrthoDB" id="648925at2"/>
<evidence type="ECO:0000313" key="5">
    <source>
        <dbReference type="Proteomes" id="UP001326715"/>
    </source>
</evidence>
<dbReference type="EMBL" id="FPIZ01000009">
    <property type="protein sequence ID" value="SFW62871.1"/>
    <property type="molecule type" value="Genomic_DNA"/>
</dbReference>
<reference evidence="2 4" key="1">
    <citation type="submission" date="2016-11" db="EMBL/GenBank/DDBJ databases">
        <authorList>
            <person name="Jaros S."/>
            <person name="Januszkiewicz K."/>
            <person name="Wedrychowicz H."/>
        </authorList>
    </citation>
    <scope>NUCLEOTIDE SEQUENCE [LARGE SCALE GENOMIC DNA]</scope>
    <source>
        <strain evidence="2 4">DSM 784</strain>
    </source>
</reference>
<sequence>MKQLYFTILLMGCIMAASAQSSLTGMRIFVNVPSFTEIDGGPALGLEYRIRDNISVALEGQWILYSLSNYVAENHGFRFTPDVKFFLPGSKKRYKWFFAAQALYKQVNTFEDYIIPHYENNTQVYQELRAYERQKQVFAFGGRFGIQSTFGGKKERFYMEVSTGLGFRWKGTHFLQNPPEGSLKRGREPLLDIEGWNPDVPYKVRFGYRL</sequence>
<dbReference type="STRING" id="1004.SAMN05661012_03012"/>
<organism evidence="2 4">
    <name type="scientific">Chitinophaga sancti</name>
    <dbReference type="NCBI Taxonomy" id="1004"/>
    <lineage>
        <taxon>Bacteria</taxon>
        <taxon>Pseudomonadati</taxon>
        <taxon>Bacteroidota</taxon>
        <taxon>Chitinophagia</taxon>
        <taxon>Chitinophagales</taxon>
        <taxon>Chitinophagaceae</taxon>
        <taxon>Chitinophaga</taxon>
    </lineage>
</organism>
<dbReference type="EMBL" id="CP140154">
    <property type="protein sequence ID" value="WQG92552.1"/>
    <property type="molecule type" value="Genomic_DNA"/>
</dbReference>
<gene>
    <name evidence="2" type="ORF">SAMN05661012_03012</name>
    <name evidence="3" type="ORF">SR876_13630</name>
</gene>
<evidence type="ECO:0000256" key="1">
    <source>
        <dbReference type="SAM" id="SignalP"/>
    </source>
</evidence>
<dbReference type="RefSeq" id="WP_083571545.1">
    <property type="nucleotide sequence ID" value="NZ_CP139972.1"/>
</dbReference>
<keyword evidence="1" id="KW-0732">Signal</keyword>
<keyword evidence="5" id="KW-1185">Reference proteome</keyword>
<dbReference type="Pfam" id="PF12099">
    <property type="entry name" value="DUF3575"/>
    <property type="match status" value="1"/>
</dbReference>
<name>A0A1K1QSH5_9BACT</name>
<evidence type="ECO:0000313" key="3">
    <source>
        <dbReference type="EMBL" id="WQG92552.1"/>
    </source>
</evidence>
<evidence type="ECO:0000313" key="2">
    <source>
        <dbReference type="EMBL" id="SFW62871.1"/>
    </source>
</evidence>
<reference evidence="3 5" key="2">
    <citation type="submission" date="2023-11" db="EMBL/GenBank/DDBJ databases">
        <title>MicrobeMod: A computational toolkit for identifying prokaryotic methylation and restriction-modification with nanopore sequencing.</title>
        <authorList>
            <person name="Crits-Christoph A."/>
            <person name="Kang S.C."/>
            <person name="Lee H."/>
            <person name="Ostrov N."/>
        </authorList>
    </citation>
    <scope>NUCLEOTIDE SEQUENCE [LARGE SCALE GENOMIC DNA]</scope>
    <source>
        <strain evidence="3 5">ATCC 23090</strain>
    </source>
</reference>
<evidence type="ECO:0000313" key="4">
    <source>
        <dbReference type="Proteomes" id="UP000183788"/>
    </source>
</evidence>
<dbReference type="Proteomes" id="UP001326715">
    <property type="component" value="Chromosome"/>
</dbReference>